<gene>
    <name evidence="1" type="ORF">NUW54_g1613</name>
</gene>
<evidence type="ECO:0000313" key="1">
    <source>
        <dbReference type="EMBL" id="KAJ3013377.1"/>
    </source>
</evidence>
<evidence type="ECO:0000313" key="2">
    <source>
        <dbReference type="Proteomes" id="UP001144978"/>
    </source>
</evidence>
<reference evidence="1" key="1">
    <citation type="submission" date="2022-08" db="EMBL/GenBank/DDBJ databases">
        <title>Genome Sequence of Pycnoporus sanguineus.</title>
        <authorList>
            <person name="Buettner E."/>
        </authorList>
    </citation>
    <scope>NUCLEOTIDE SEQUENCE</scope>
    <source>
        <strain evidence="1">CG-C14</strain>
    </source>
</reference>
<dbReference type="Proteomes" id="UP001144978">
    <property type="component" value="Unassembled WGS sequence"/>
</dbReference>
<organism evidence="1 2">
    <name type="scientific">Trametes sanguinea</name>
    <dbReference type="NCBI Taxonomy" id="158606"/>
    <lineage>
        <taxon>Eukaryota</taxon>
        <taxon>Fungi</taxon>
        <taxon>Dikarya</taxon>
        <taxon>Basidiomycota</taxon>
        <taxon>Agaricomycotina</taxon>
        <taxon>Agaricomycetes</taxon>
        <taxon>Polyporales</taxon>
        <taxon>Polyporaceae</taxon>
        <taxon>Trametes</taxon>
    </lineage>
</organism>
<accession>A0ACC1Q6G9</accession>
<sequence length="178" mass="19304">MPSGPLSRRPQGVMAGYDQKSNVVLSDSKERVYSMDEGVEEIPLGLYLVKGDQIADRRAGRGDGQGCRPVHDTRRTAATNTLLSSSTSRTVLRQPFRLWRRSPRSLSLASQNAQIAFCTTARHCAVEAAREICLDAPRVGGRPGALGAATTLAGSQTPARYSEVHVLGLCDILEFVHR</sequence>
<protein>
    <submittedName>
        <fullName evidence="1">Uncharacterized protein</fullName>
    </submittedName>
</protein>
<dbReference type="EMBL" id="JANSHE010000273">
    <property type="protein sequence ID" value="KAJ3013377.1"/>
    <property type="molecule type" value="Genomic_DNA"/>
</dbReference>
<name>A0ACC1Q6G9_9APHY</name>
<keyword evidence="2" id="KW-1185">Reference proteome</keyword>
<proteinExistence type="predicted"/>
<comment type="caution">
    <text evidence="1">The sequence shown here is derived from an EMBL/GenBank/DDBJ whole genome shotgun (WGS) entry which is preliminary data.</text>
</comment>